<dbReference type="GO" id="GO:0043328">
    <property type="term" value="P:protein transport to vacuole involved in ubiquitin-dependent protein catabolic process via the multivesicular body sorting pathway"/>
    <property type="evidence" value="ECO:0007669"/>
    <property type="project" value="TreeGrafter"/>
</dbReference>
<protein>
    <submittedName>
        <fullName evidence="4">ESCRT-II complex subunit-containing protein</fullName>
    </submittedName>
</protein>
<dbReference type="SUPFAM" id="SSF46785">
    <property type="entry name" value="Winged helix' DNA-binding domain"/>
    <property type="match status" value="1"/>
</dbReference>
<keyword evidence="3" id="KW-0653">Protein transport</keyword>
<dbReference type="InterPro" id="IPR036390">
    <property type="entry name" value="WH_DNA-bd_sf"/>
</dbReference>
<gene>
    <name evidence="4" type="ORF">TPC1_12079</name>
</gene>
<dbReference type="PANTHER" id="PTHR13149:SF0">
    <property type="entry name" value="VACUOLAR PROTEIN-SORTING-ASSOCIATED PROTEIN 25"/>
    <property type="match status" value="1"/>
</dbReference>
<comment type="similarity">
    <text evidence="1">Belongs to the VPS25 family.</text>
</comment>
<feature type="non-terminal residue" evidence="4">
    <location>
        <position position="1"/>
    </location>
</feature>
<dbReference type="Gene3D" id="1.10.10.570">
    <property type="entry name" value="Winged helix' DNA-binding domain. Chain C. Domain 1"/>
    <property type="match status" value="1"/>
</dbReference>
<dbReference type="Pfam" id="PF05871">
    <property type="entry name" value="ESCRT-II"/>
    <property type="match status" value="1"/>
</dbReference>
<keyword evidence="2" id="KW-0813">Transport</keyword>
<dbReference type="GO" id="GO:0005198">
    <property type="term" value="F:structural molecule activity"/>
    <property type="evidence" value="ECO:0007669"/>
    <property type="project" value="TreeGrafter"/>
</dbReference>
<sequence>LLEFPPFYSYQPGLKLRDHYIDKWVEIILSQCIRSKQYHVSQSDQIFTNKKINRQVDEKLKEAIFNKLISQNNAILQDDKLLINFVSVAKAADIFVKQLKANFMENDVFTFQEVFEVFSGTLLQNMPEQFLRQVMVHLQQEKQITLMEFDGPLEDVGVKVHLI</sequence>
<evidence type="ECO:0000256" key="2">
    <source>
        <dbReference type="ARBA" id="ARBA00022448"/>
    </source>
</evidence>
<dbReference type="PANTHER" id="PTHR13149">
    <property type="entry name" value="VACUOLAR PROTEIN SORTING-ASSOCIATED PROTEIN VPS25"/>
    <property type="match status" value="1"/>
</dbReference>
<dbReference type="EMBL" id="GDID01001559">
    <property type="protein sequence ID" value="JAP95047.1"/>
    <property type="molecule type" value="Transcribed_RNA"/>
</dbReference>
<dbReference type="AlphaFoldDB" id="A0A146KEY6"/>
<accession>A0A146KEY6</accession>
<dbReference type="GO" id="GO:0000814">
    <property type="term" value="C:ESCRT II complex"/>
    <property type="evidence" value="ECO:0007669"/>
    <property type="project" value="InterPro"/>
</dbReference>
<dbReference type="InterPro" id="IPR036388">
    <property type="entry name" value="WH-like_DNA-bd_sf"/>
</dbReference>
<dbReference type="InterPro" id="IPR014041">
    <property type="entry name" value="ESCRT-II_cplx_Vps25-sub_N"/>
</dbReference>
<name>A0A146KEY6_9EUKA</name>
<dbReference type="Gene3D" id="1.10.10.10">
    <property type="entry name" value="Winged helix-like DNA-binding domain superfamily/Winged helix DNA-binding domain"/>
    <property type="match status" value="1"/>
</dbReference>
<evidence type="ECO:0000256" key="3">
    <source>
        <dbReference type="ARBA" id="ARBA00022927"/>
    </source>
</evidence>
<proteinExistence type="inferred from homology"/>
<dbReference type="InterPro" id="IPR008570">
    <property type="entry name" value="ESCRT-II_cplx_Vps25-sub"/>
</dbReference>
<reference evidence="4" key="1">
    <citation type="submission" date="2015-07" db="EMBL/GenBank/DDBJ databases">
        <title>Adaptation to a free-living lifestyle via gene acquisitions in the diplomonad Trepomonas sp. PC1.</title>
        <authorList>
            <person name="Xu F."/>
            <person name="Jerlstrom-Hultqvist J."/>
            <person name="Kolisko M."/>
            <person name="Simpson A.G.B."/>
            <person name="Roger A.J."/>
            <person name="Svard S.G."/>
            <person name="Andersson J.O."/>
        </authorList>
    </citation>
    <scope>NUCLEOTIDE SEQUENCE</scope>
    <source>
        <strain evidence="4">PC1</strain>
    </source>
</reference>
<dbReference type="GO" id="GO:0042803">
    <property type="term" value="F:protein homodimerization activity"/>
    <property type="evidence" value="ECO:0007669"/>
    <property type="project" value="TreeGrafter"/>
</dbReference>
<evidence type="ECO:0000313" key="4">
    <source>
        <dbReference type="EMBL" id="JAP95047.1"/>
    </source>
</evidence>
<evidence type="ECO:0000256" key="1">
    <source>
        <dbReference type="ARBA" id="ARBA00009674"/>
    </source>
</evidence>
<organism evidence="4">
    <name type="scientific">Trepomonas sp. PC1</name>
    <dbReference type="NCBI Taxonomy" id="1076344"/>
    <lineage>
        <taxon>Eukaryota</taxon>
        <taxon>Metamonada</taxon>
        <taxon>Diplomonadida</taxon>
        <taxon>Hexamitidae</taxon>
        <taxon>Hexamitinae</taxon>
        <taxon>Trepomonas</taxon>
    </lineage>
</organism>